<evidence type="ECO:0000313" key="4">
    <source>
        <dbReference type="EMBL" id="CAB9507299.1"/>
    </source>
</evidence>
<dbReference type="Pfam" id="PF10262">
    <property type="entry name" value="Rdx"/>
    <property type="match status" value="2"/>
</dbReference>
<feature type="compositionally biased region" description="Basic and acidic residues" evidence="2">
    <location>
        <begin position="164"/>
        <end position="174"/>
    </location>
</feature>
<dbReference type="InterPro" id="IPR011893">
    <property type="entry name" value="Selenoprotein_Rdx-typ"/>
</dbReference>
<dbReference type="InterPro" id="IPR036249">
    <property type="entry name" value="Thioredoxin-like_sf"/>
</dbReference>
<feature type="compositionally biased region" description="Acidic residues" evidence="2">
    <location>
        <begin position="307"/>
        <end position="321"/>
    </location>
</feature>
<dbReference type="PANTHER" id="PTHR36417">
    <property type="entry name" value="SELENOPROTEIN DOMAIN PROTEIN (AFU_ORTHOLOGUE AFUA_1G05220)"/>
    <property type="match status" value="1"/>
</dbReference>
<evidence type="ECO:0000313" key="5">
    <source>
        <dbReference type="Proteomes" id="UP001153069"/>
    </source>
</evidence>
<keyword evidence="1" id="KW-0676">Redox-active center</keyword>
<comment type="caution">
    <text evidence="4">The sequence shown here is derived from an EMBL/GenBank/DDBJ whole genome shotgun (WGS) entry which is preliminary data.</text>
</comment>
<feature type="signal peptide" evidence="3">
    <location>
        <begin position="1"/>
        <end position="30"/>
    </location>
</feature>
<feature type="region of interest" description="Disordered" evidence="2">
    <location>
        <begin position="291"/>
        <end position="331"/>
    </location>
</feature>
<organism evidence="4 5">
    <name type="scientific">Seminavis robusta</name>
    <dbReference type="NCBI Taxonomy" id="568900"/>
    <lineage>
        <taxon>Eukaryota</taxon>
        <taxon>Sar</taxon>
        <taxon>Stramenopiles</taxon>
        <taxon>Ochrophyta</taxon>
        <taxon>Bacillariophyta</taxon>
        <taxon>Bacillariophyceae</taxon>
        <taxon>Bacillariophycidae</taxon>
        <taxon>Naviculales</taxon>
        <taxon>Naviculaceae</taxon>
        <taxon>Seminavis</taxon>
    </lineage>
</organism>
<name>A0A9N8DUI9_9STRA</name>
<evidence type="ECO:0000256" key="2">
    <source>
        <dbReference type="SAM" id="MobiDB-lite"/>
    </source>
</evidence>
<accession>A0A9N8DUI9</accession>
<sequence length="331" mass="36766">MTLHSKLLLPVVLQHALLLLICSVIPFAHCFTVCPRVPLPHQQHHGTHHLPLLSSSANNNNDTNEDAIVVNHVTLEYCTGCRWMARGIWMAQELLTTFNDGPLSAVTLVPSRPPPGATFCVTHTAFDSTIDGSETTVLWDRKAQEGFPELKELKQLVRDHIDPDRFLGHSDKGDSSTTDGSESEEEESIPMPSSEDVRSVIQSQVKQPHVAIQYCTGCRWMLRSAYFGTELLTTFGDEINSFTLIPSRPPEQGGMFVVSVNGKVIWDRAQQGGFPEVPVLKQKIRDILAPNKSLGHSDDDEHQGEGHDDDDDDDQMDDDEAADMRAFYGVQ</sequence>
<dbReference type="AlphaFoldDB" id="A0A9N8DUI9"/>
<feature type="chain" id="PRO_5040170451" evidence="3">
    <location>
        <begin position="31"/>
        <end position="331"/>
    </location>
</feature>
<dbReference type="Gene3D" id="3.40.30.10">
    <property type="entry name" value="Glutaredoxin"/>
    <property type="match status" value="2"/>
</dbReference>
<proteinExistence type="predicted"/>
<gene>
    <name evidence="4" type="ORF">SEMRO_300_G111760.1</name>
</gene>
<keyword evidence="5" id="KW-1185">Reference proteome</keyword>
<evidence type="ECO:0000256" key="1">
    <source>
        <dbReference type="ARBA" id="ARBA00023284"/>
    </source>
</evidence>
<protein>
    <submittedName>
        <fullName evidence="4">Selenoprotein</fullName>
    </submittedName>
</protein>
<dbReference type="PANTHER" id="PTHR36417:SF2">
    <property type="entry name" value="SELENOPROTEIN DOMAIN PROTEIN (AFU_ORTHOLOGUE AFUA_1G05220)"/>
    <property type="match status" value="1"/>
</dbReference>
<feature type="compositionally biased region" description="Basic and acidic residues" evidence="2">
    <location>
        <begin position="295"/>
        <end position="306"/>
    </location>
</feature>
<dbReference type="Proteomes" id="UP001153069">
    <property type="component" value="Unassembled WGS sequence"/>
</dbReference>
<evidence type="ECO:0000256" key="3">
    <source>
        <dbReference type="SAM" id="SignalP"/>
    </source>
</evidence>
<keyword evidence="3" id="KW-0732">Signal</keyword>
<reference evidence="4" key="1">
    <citation type="submission" date="2020-06" db="EMBL/GenBank/DDBJ databases">
        <authorList>
            <consortium name="Plant Systems Biology data submission"/>
        </authorList>
    </citation>
    <scope>NUCLEOTIDE SEQUENCE</scope>
    <source>
        <strain evidence="4">D6</strain>
    </source>
</reference>
<dbReference type="SUPFAM" id="SSF52833">
    <property type="entry name" value="Thioredoxin-like"/>
    <property type="match status" value="2"/>
</dbReference>
<dbReference type="EMBL" id="CAICTM010000299">
    <property type="protein sequence ID" value="CAB9507299.1"/>
    <property type="molecule type" value="Genomic_DNA"/>
</dbReference>
<dbReference type="OrthoDB" id="60822at2759"/>
<feature type="region of interest" description="Disordered" evidence="2">
    <location>
        <begin position="164"/>
        <end position="201"/>
    </location>
</feature>
<dbReference type="NCBIfam" id="TIGR02174">
    <property type="entry name" value="CXXU_selWTH"/>
    <property type="match status" value="2"/>
</dbReference>